<dbReference type="GO" id="GO:0046872">
    <property type="term" value="F:metal ion binding"/>
    <property type="evidence" value="ECO:0007669"/>
    <property type="project" value="UniProtKB-KW"/>
</dbReference>
<evidence type="ECO:0000256" key="3">
    <source>
        <dbReference type="ARBA" id="ARBA00022833"/>
    </source>
</evidence>
<dbReference type="AlphaFoldDB" id="A0AAJ5ZIF2"/>
<feature type="binding site" evidence="8">
    <location>
        <position position="268"/>
    </location>
    <ligand>
        <name>Zn(2+)</name>
        <dbReference type="ChEBI" id="CHEBI:29105"/>
    </ligand>
</feature>
<dbReference type="SUPFAM" id="SSF53720">
    <property type="entry name" value="ALDH-like"/>
    <property type="match status" value="1"/>
</dbReference>
<evidence type="ECO:0000313" key="10">
    <source>
        <dbReference type="EMBL" id="WFG39332.1"/>
    </source>
</evidence>
<dbReference type="EMBL" id="CP046147">
    <property type="protein sequence ID" value="WFG39332.1"/>
    <property type="molecule type" value="Genomic_DNA"/>
</dbReference>
<comment type="cofactor">
    <cofactor evidence="8">
        <name>Zn(2+)</name>
        <dbReference type="ChEBI" id="CHEBI:29105"/>
    </cofactor>
    <text evidence="8">Binds 1 zinc ion per subunit.</text>
</comment>
<keyword evidence="11" id="KW-1185">Reference proteome</keyword>
<evidence type="ECO:0000256" key="5">
    <source>
        <dbReference type="PIRNR" id="PIRNR000099"/>
    </source>
</evidence>
<keyword evidence="2 8" id="KW-0479">Metal-binding</keyword>
<feature type="binding site" evidence="7">
    <location>
        <position position="421"/>
    </location>
    <ligand>
        <name>substrate</name>
    </ligand>
</feature>
<feature type="binding site" evidence="7">
    <location>
        <position position="367"/>
    </location>
    <ligand>
        <name>substrate</name>
    </ligand>
</feature>
<dbReference type="Proteomes" id="UP001219901">
    <property type="component" value="Chromosome"/>
</dbReference>
<evidence type="ECO:0000256" key="9">
    <source>
        <dbReference type="RuleBase" id="RU004175"/>
    </source>
</evidence>
<dbReference type="GO" id="GO:0004399">
    <property type="term" value="F:histidinol dehydrogenase activity"/>
    <property type="evidence" value="ECO:0007669"/>
    <property type="project" value="UniProtKB-EC"/>
</dbReference>
<reference evidence="10 11" key="1">
    <citation type="submission" date="2019-11" db="EMBL/GenBank/DDBJ databases">
        <authorList>
            <person name="Cho J.-C."/>
        </authorList>
    </citation>
    <scope>NUCLEOTIDE SEQUENCE [LARGE SCALE GENOMIC DNA]</scope>
    <source>
        <strain evidence="10 11">JH1073</strain>
    </source>
</reference>
<dbReference type="Gene3D" id="1.20.5.1300">
    <property type="match status" value="1"/>
</dbReference>
<keyword evidence="3 8" id="KW-0862">Zinc</keyword>
<gene>
    <name evidence="10" type="primary">hisD</name>
    <name evidence="10" type="ORF">GKO48_06770</name>
</gene>
<feature type="binding site" evidence="7">
    <location>
        <position position="268"/>
    </location>
    <ligand>
        <name>substrate</name>
    </ligand>
</feature>
<dbReference type="FunFam" id="3.40.50.1980:FF:000001">
    <property type="entry name" value="Histidinol dehydrogenase"/>
    <property type="match status" value="1"/>
</dbReference>
<dbReference type="EC" id="1.1.1.23" evidence="10"/>
<comment type="similarity">
    <text evidence="1 5 9">Belongs to the histidinol dehydrogenase family.</text>
</comment>
<organism evidence="10 11">
    <name type="scientific">Candidatus Lucifugimonas marina</name>
    <dbReference type="NCBI Taxonomy" id="3038979"/>
    <lineage>
        <taxon>Bacteria</taxon>
        <taxon>Bacillati</taxon>
        <taxon>Chloroflexota</taxon>
        <taxon>Dehalococcoidia</taxon>
        <taxon>SAR202 cluster</taxon>
        <taxon>Candidatus Lucifugimonadales</taxon>
        <taxon>Candidatus Lucifugimonadaceae</taxon>
        <taxon>Candidatus Lucifugimonas</taxon>
    </lineage>
</organism>
<reference evidence="11" key="2">
    <citation type="submission" date="2023-06" db="EMBL/GenBank/DDBJ databases">
        <title>Pangenomics reveal diversification of enzyme families and niche specialization in globally abundant SAR202 bacteria.</title>
        <authorList>
            <person name="Saw J.H.W."/>
        </authorList>
    </citation>
    <scope>NUCLEOTIDE SEQUENCE [LARGE SCALE GENOMIC DNA]</scope>
    <source>
        <strain evidence="11">JH1073</strain>
    </source>
</reference>
<dbReference type="InterPro" id="IPR016161">
    <property type="entry name" value="Ald_DH/histidinol_DH"/>
</dbReference>
<feature type="binding site" evidence="8">
    <location>
        <position position="367"/>
    </location>
    <ligand>
        <name>Zn(2+)</name>
        <dbReference type="ChEBI" id="CHEBI:29105"/>
    </ligand>
</feature>
<proteinExistence type="inferred from homology"/>
<evidence type="ECO:0000256" key="2">
    <source>
        <dbReference type="ARBA" id="ARBA00022723"/>
    </source>
</evidence>
<feature type="binding site" evidence="7">
    <location>
        <position position="265"/>
    </location>
    <ligand>
        <name>substrate</name>
    </ligand>
</feature>
<evidence type="ECO:0000256" key="1">
    <source>
        <dbReference type="ARBA" id="ARBA00010178"/>
    </source>
</evidence>
<protein>
    <submittedName>
        <fullName evidence="10">Histidinol dehydrogenase</fullName>
        <ecNumber evidence="10">1.1.1.23</ecNumber>
    </submittedName>
</protein>
<dbReference type="InterPro" id="IPR012131">
    <property type="entry name" value="Hstdl_DH"/>
</dbReference>
<evidence type="ECO:0000256" key="4">
    <source>
        <dbReference type="ARBA" id="ARBA00023002"/>
    </source>
</evidence>
<dbReference type="PIRSF" id="PIRSF000099">
    <property type="entry name" value="Histidinol_dh"/>
    <property type="match status" value="1"/>
</dbReference>
<dbReference type="CDD" id="cd06572">
    <property type="entry name" value="Histidinol_dh"/>
    <property type="match status" value="1"/>
</dbReference>
<dbReference type="GO" id="GO:0005829">
    <property type="term" value="C:cytosol"/>
    <property type="evidence" value="ECO:0007669"/>
    <property type="project" value="TreeGrafter"/>
</dbReference>
<dbReference type="Gene3D" id="3.40.50.1980">
    <property type="entry name" value="Nitrogenase molybdenum iron protein domain"/>
    <property type="match status" value="2"/>
</dbReference>
<feature type="active site" description="Proton acceptor" evidence="6">
    <location>
        <position position="334"/>
    </location>
</feature>
<feature type="binding site" evidence="7">
    <location>
        <position position="426"/>
    </location>
    <ligand>
        <name>substrate</name>
    </ligand>
</feature>
<feature type="binding site" evidence="7">
    <location>
        <position position="334"/>
    </location>
    <ligand>
        <name>substrate</name>
    </ligand>
</feature>
<dbReference type="Pfam" id="PF00815">
    <property type="entry name" value="Histidinol_dh"/>
    <property type="match status" value="1"/>
</dbReference>
<feature type="binding site" evidence="8">
    <location>
        <position position="426"/>
    </location>
    <ligand>
        <name>Zn(2+)</name>
        <dbReference type="ChEBI" id="CHEBI:29105"/>
    </ligand>
</feature>
<name>A0AAJ5ZIF2_9CHLR</name>
<dbReference type="PANTHER" id="PTHR21256:SF2">
    <property type="entry name" value="HISTIDINE BIOSYNTHESIS TRIFUNCTIONAL PROTEIN"/>
    <property type="match status" value="1"/>
</dbReference>
<sequence>MVKRVIGAAAGIEYFKRERNLPVEAVMSDGRGLFPDKVSPNEFAARVIDIVRNEGDAGLARINTALDGSSPDVFEVPQSEIDSALANLDPASIAAFELAAERVRKFQSRGLPKSWSDGTGKFGEKVTPLNSIAAYVPGGTAPLASTVIMTVVPAQVAGVKEIIVATPAPGDSMPHPAVLAAAKIAGASRVFKIGGAQAVAALAYGTESIPAVDLVCGPGSAWVTAAKKLVFGDVGIDGLYGPTETLVIADESADPRFTASDLIAQAEHDTVAMPILVALSEEIVDKTQIEIDKQLAELPRGSTAEAAFSNRGVAVIVDSTSEAVDVANAAAPEHLCILTADADDLVDSVTSAGGLFVGEWSAEVMADYVAGPSHVMPTAGTARFTSALSVRNFVRVTPVLTFDDETFLKLSKDAELLAKLEGLHGHAAASEYRRRHMVGE</sequence>
<evidence type="ECO:0000256" key="6">
    <source>
        <dbReference type="PIRSR" id="PIRSR000099-1"/>
    </source>
</evidence>
<dbReference type="NCBIfam" id="TIGR00069">
    <property type="entry name" value="hisD"/>
    <property type="match status" value="1"/>
</dbReference>
<dbReference type="GO" id="GO:0051287">
    <property type="term" value="F:NAD binding"/>
    <property type="evidence" value="ECO:0007669"/>
    <property type="project" value="InterPro"/>
</dbReference>
<feature type="binding site" evidence="8">
    <location>
        <position position="265"/>
    </location>
    <ligand>
        <name>Zn(2+)</name>
        <dbReference type="ChEBI" id="CHEBI:29105"/>
    </ligand>
</feature>
<evidence type="ECO:0000313" key="11">
    <source>
        <dbReference type="Proteomes" id="UP001219901"/>
    </source>
</evidence>
<accession>A0AAJ5ZIF2</accession>
<dbReference type="PANTHER" id="PTHR21256">
    <property type="entry name" value="HISTIDINOL DEHYDROGENASE HDH"/>
    <property type="match status" value="1"/>
</dbReference>
<evidence type="ECO:0000256" key="7">
    <source>
        <dbReference type="PIRSR" id="PIRSR000099-3"/>
    </source>
</evidence>
<evidence type="ECO:0000256" key="8">
    <source>
        <dbReference type="PIRSR" id="PIRSR000099-4"/>
    </source>
</evidence>
<feature type="binding site" evidence="7">
    <location>
        <position position="243"/>
    </location>
    <ligand>
        <name>substrate</name>
    </ligand>
</feature>
<dbReference type="InterPro" id="IPR022695">
    <property type="entry name" value="Histidinol_DH_monofunct"/>
</dbReference>
<keyword evidence="4 5" id="KW-0560">Oxidoreductase</keyword>
<feature type="active site" description="Proton acceptor" evidence="6">
    <location>
        <position position="333"/>
    </location>
</feature>
<dbReference type="PRINTS" id="PR00083">
    <property type="entry name" value="HOLDHDRGNASE"/>
</dbReference>
<dbReference type="GO" id="GO:0000105">
    <property type="term" value="P:L-histidine biosynthetic process"/>
    <property type="evidence" value="ECO:0007669"/>
    <property type="project" value="InterPro"/>
</dbReference>